<evidence type="ECO:0000256" key="9">
    <source>
        <dbReference type="ARBA" id="ARBA00022838"/>
    </source>
</evidence>
<keyword evidence="20" id="KW-1185">Reference proteome</keyword>
<keyword evidence="12" id="KW-0131">Cell cycle</keyword>
<comment type="caution">
    <text evidence="19">The sequence shown here is derived from an EMBL/GenBank/DDBJ whole genome shotgun (WGS) entry which is preliminary data.</text>
</comment>
<dbReference type="PANTHER" id="PTHR21650">
    <property type="entry name" value="MEMBRALIN/KINETOCHORE PROTEIN NUF2"/>
    <property type="match status" value="1"/>
</dbReference>
<feature type="region of interest" description="Disordered" evidence="15">
    <location>
        <begin position="345"/>
        <end position="368"/>
    </location>
</feature>
<evidence type="ECO:0000313" key="19">
    <source>
        <dbReference type="EMBL" id="KAJ5740147.1"/>
    </source>
</evidence>
<dbReference type="AlphaFoldDB" id="A0AAD6HWB2"/>
<keyword evidence="7" id="KW-0132">Cell division</keyword>
<dbReference type="Pfam" id="PF18595">
    <property type="entry name" value="Nuf2_DHR10-like"/>
    <property type="match status" value="1"/>
</dbReference>
<comment type="function">
    <text evidence="1">Acts as a component of the essential kinetochore-associated NDC80 complex, which is required for chromosome segregation and spindle checkpoint activity.</text>
</comment>
<feature type="compositionally biased region" description="Basic and acidic residues" evidence="15">
    <location>
        <begin position="350"/>
        <end position="368"/>
    </location>
</feature>
<dbReference type="GO" id="GO:0051301">
    <property type="term" value="P:cell division"/>
    <property type="evidence" value="ECO:0007669"/>
    <property type="project" value="UniProtKB-KW"/>
</dbReference>
<evidence type="ECO:0000256" key="4">
    <source>
        <dbReference type="ARBA" id="ARBA00005498"/>
    </source>
</evidence>
<dbReference type="FunFam" id="1.10.418.60:FF:000003">
    <property type="entry name" value="Probable kinetochore protein nuf2"/>
    <property type="match status" value="1"/>
</dbReference>
<keyword evidence="16" id="KW-0732">Signal</keyword>
<accession>A0AAD6HWB2</accession>
<evidence type="ECO:0000256" key="1">
    <source>
        <dbReference type="ARBA" id="ARBA00002772"/>
    </source>
</evidence>
<evidence type="ECO:0000256" key="14">
    <source>
        <dbReference type="ARBA" id="ARBA00072418"/>
    </source>
</evidence>
<evidence type="ECO:0000256" key="12">
    <source>
        <dbReference type="ARBA" id="ARBA00023306"/>
    </source>
</evidence>
<keyword evidence="9" id="KW-0995">Kinetochore</keyword>
<proteinExistence type="inferred from homology"/>
<dbReference type="Gene3D" id="1.10.418.60">
    <property type="entry name" value="Ncd80 complex, Nuf2 subunit"/>
    <property type="match status" value="1"/>
</dbReference>
<sequence length="476" mass="55855">MWVIVRAFLFDCATAMSYNHRMSMAGTQQQHNRGRKKEDDNDALMRLPDKEIAGCINDIGIPFNTADLAKPNPQQIQMVFEWFAELLMNVTRETVEPGMHAAAEEICGDYPDIVPNDTRNLMGFFISIRRLLSECGVNDFTFTDLTKPTHDRLVKIFSYLINFVRFRESQTAVIDEHFNKTEKTKTRIDELFAENQEMEHRLAEMRREQQMNEVQVREKVARNDELKARLLELGREQSRVAETLDRVKNDRARRQQQLEEKTERTVRSRQEAEKLRPYVLESPATLQSSLTELAESLMREKAQIDGMEKRARALQTSSDTFTVVSNDVQACVKLLEDISTELQKEDEEESRAARNKEAISDRGASVREVEQTEKLLQRQLARWNERIDQLRKNAQEKAEIAQSRMEELRNVQRQLREERAEKQSDMERRRIRIEQTEKKMVDLKENIESEIQSAHDQYLKLESHIKLYITEMEKSL</sequence>
<dbReference type="Proteomes" id="UP001215712">
    <property type="component" value="Unassembled WGS sequence"/>
</dbReference>
<dbReference type="GO" id="GO:0051315">
    <property type="term" value="P:attachment of mitotic spindle microtubules to kinetochore"/>
    <property type="evidence" value="ECO:0007669"/>
    <property type="project" value="TreeGrafter"/>
</dbReference>
<comment type="similarity">
    <text evidence="4">Belongs to the NUF2 family.</text>
</comment>
<evidence type="ECO:0000256" key="13">
    <source>
        <dbReference type="ARBA" id="ARBA00023328"/>
    </source>
</evidence>
<dbReference type="GO" id="GO:0045132">
    <property type="term" value="P:meiotic chromosome segregation"/>
    <property type="evidence" value="ECO:0007669"/>
    <property type="project" value="TreeGrafter"/>
</dbReference>
<evidence type="ECO:0000256" key="6">
    <source>
        <dbReference type="ARBA" id="ARBA00022454"/>
    </source>
</evidence>
<dbReference type="PANTHER" id="PTHR21650:SF2">
    <property type="entry name" value="KINETOCHORE PROTEIN NUF2"/>
    <property type="match status" value="1"/>
</dbReference>
<name>A0AAD6HWB2_9EURO</name>
<evidence type="ECO:0000256" key="11">
    <source>
        <dbReference type="ARBA" id="ARBA00023242"/>
    </source>
</evidence>
<dbReference type="GO" id="GO:0031262">
    <property type="term" value="C:Ndc80 complex"/>
    <property type="evidence" value="ECO:0007669"/>
    <property type="project" value="InterPro"/>
</dbReference>
<evidence type="ECO:0000256" key="8">
    <source>
        <dbReference type="ARBA" id="ARBA00022776"/>
    </source>
</evidence>
<comment type="subcellular location">
    <subcellularLocation>
        <location evidence="3">Chromosome</location>
        <location evidence="3">Centromere</location>
        <location evidence="3">Kinetochore</location>
    </subcellularLocation>
    <subcellularLocation>
        <location evidence="2">Nucleus</location>
    </subcellularLocation>
</comment>
<feature type="region of interest" description="Disordered" evidence="15">
    <location>
        <begin position="251"/>
        <end position="270"/>
    </location>
</feature>
<keyword evidence="11" id="KW-0539">Nucleus</keyword>
<dbReference type="Pfam" id="PF03800">
    <property type="entry name" value="Nuf2"/>
    <property type="match status" value="1"/>
</dbReference>
<evidence type="ECO:0000256" key="3">
    <source>
        <dbReference type="ARBA" id="ARBA00004629"/>
    </source>
</evidence>
<organism evidence="19 20">
    <name type="scientific">Penicillium malachiteum</name>
    <dbReference type="NCBI Taxonomy" id="1324776"/>
    <lineage>
        <taxon>Eukaryota</taxon>
        <taxon>Fungi</taxon>
        <taxon>Dikarya</taxon>
        <taxon>Ascomycota</taxon>
        <taxon>Pezizomycotina</taxon>
        <taxon>Eurotiomycetes</taxon>
        <taxon>Eurotiomycetidae</taxon>
        <taxon>Eurotiales</taxon>
        <taxon>Aspergillaceae</taxon>
        <taxon>Penicillium</taxon>
    </lineage>
</organism>
<keyword evidence="8" id="KW-0498">Mitosis</keyword>
<evidence type="ECO:0000256" key="5">
    <source>
        <dbReference type="ARBA" id="ARBA00017594"/>
    </source>
</evidence>
<evidence type="ECO:0000256" key="2">
    <source>
        <dbReference type="ARBA" id="ARBA00004123"/>
    </source>
</evidence>
<evidence type="ECO:0000259" key="17">
    <source>
        <dbReference type="Pfam" id="PF03800"/>
    </source>
</evidence>
<evidence type="ECO:0000313" key="20">
    <source>
        <dbReference type="Proteomes" id="UP001215712"/>
    </source>
</evidence>
<evidence type="ECO:0000259" key="18">
    <source>
        <dbReference type="Pfam" id="PF18595"/>
    </source>
</evidence>
<keyword evidence="13" id="KW-0137">Centromere</keyword>
<feature type="domain" description="Nuf2 DHR10-like" evidence="18">
    <location>
        <begin position="295"/>
        <end position="410"/>
    </location>
</feature>
<dbReference type="InterPro" id="IPR041112">
    <property type="entry name" value="Nuf2_DHR10-like"/>
</dbReference>
<dbReference type="GO" id="GO:0044877">
    <property type="term" value="F:protein-containing complex binding"/>
    <property type="evidence" value="ECO:0007669"/>
    <property type="project" value="TreeGrafter"/>
</dbReference>
<keyword evidence="6" id="KW-0158">Chromosome</keyword>
<feature type="signal peptide" evidence="16">
    <location>
        <begin position="1"/>
        <end position="15"/>
    </location>
</feature>
<evidence type="ECO:0000256" key="15">
    <source>
        <dbReference type="SAM" id="MobiDB-lite"/>
    </source>
</evidence>
<dbReference type="GO" id="GO:0005634">
    <property type="term" value="C:nucleus"/>
    <property type="evidence" value="ECO:0007669"/>
    <property type="project" value="UniProtKB-SubCell"/>
</dbReference>
<dbReference type="GO" id="GO:0007052">
    <property type="term" value="P:mitotic spindle organization"/>
    <property type="evidence" value="ECO:0007669"/>
    <property type="project" value="TreeGrafter"/>
</dbReference>
<evidence type="ECO:0000256" key="10">
    <source>
        <dbReference type="ARBA" id="ARBA00023054"/>
    </source>
</evidence>
<dbReference type="InterPro" id="IPR005549">
    <property type="entry name" value="Kinetochore_Nuf2_N"/>
</dbReference>
<dbReference type="InterPro" id="IPR038275">
    <property type="entry name" value="Nuf2_N_sf"/>
</dbReference>
<protein>
    <recommendedName>
        <fullName evidence="5">Probable kinetochore protein NUF2</fullName>
    </recommendedName>
    <alternativeName>
        <fullName evidence="14">Probable kinetochore protein nuf2</fullName>
    </alternativeName>
</protein>
<evidence type="ECO:0000256" key="7">
    <source>
        <dbReference type="ARBA" id="ARBA00022618"/>
    </source>
</evidence>
<gene>
    <name evidence="19" type="ORF">N7493_000019</name>
</gene>
<feature type="chain" id="PRO_5042240590" description="Probable kinetochore protein NUF2" evidence="16">
    <location>
        <begin position="16"/>
        <end position="476"/>
    </location>
</feature>
<dbReference type="EMBL" id="JAQJAN010000001">
    <property type="protein sequence ID" value="KAJ5740147.1"/>
    <property type="molecule type" value="Genomic_DNA"/>
</dbReference>
<evidence type="ECO:0000256" key="16">
    <source>
        <dbReference type="SAM" id="SignalP"/>
    </source>
</evidence>
<reference evidence="19" key="1">
    <citation type="journal article" date="2023" name="IMA Fungus">
        <title>Comparative genomic study of the Penicillium genus elucidates a diverse pangenome and 15 lateral gene transfer events.</title>
        <authorList>
            <person name="Petersen C."/>
            <person name="Sorensen T."/>
            <person name="Nielsen M.R."/>
            <person name="Sondergaard T.E."/>
            <person name="Sorensen J.L."/>
            <person name="Fitzpatrick D.A."/>
            <person name="Frisvad J.C."/>
            <person name="Nielsen K.L."/>
        </authorList>
    </citation>
    <scope>NUCLEOTIDE SEQUENCE</scope>
    <source>
        <strain evidence="19">IBT 17514</strain>
    </source>
</reference>
<reference evidence="19" key="2">
    <citation type="submission" date="2023-01" db="EMBL/GenBank/DDBJ databases">
        <authorList>
            <person name="Petersen C."/>
        </authorList>
    </citation>
    <scope>NUCLEOTIDE SEQUENCE</scope>
    <source>
        <strain evidence="19">IBT 17514</strain>
    </source>
</reference>
<feature type="domain" description="Kinetochore protein Nuf2 N-terminal" evidence="17">
    <location>
        <begin position="41"/>
        <end position="182"/>
    </location>
</feature>
<dbReference type="GO" id="GO:0051383">
    <property type="term" value="P:kinetochore organization"/>
    <property type="evidence" value="ECO:0007669"/>
    <property type="project" value="TreeGrafter"/>
</dbReference>
<keyword evidence="10" id="KW-0175">Coiled coil</keyword>